<dbReference type="EMBL" id="MCIA01000015">
    <property type="protein sequence ID" value="RKD31870.1"/>
    <property type="molecule type" value="Genomic_DNA"/>
</dbReference>
<organism evidence="3 4">
    <name type="scientific">Lacrimispora algidixylanolytica</name>
    <dbReference type="NCBI Taxonomy" id="94868"/>
    <lineage>
        <taxon>Bacteria</taxon>
        <taxon>Bacillati</taxon>
        <taxon>Bacillota</taxon>
        <taxon>Clostridia</taxon>
        <taxon>Lachnospirales</taxon>
        <taxon>Lachnospiraceae</taxon>
        <taxon>Lacrimispora</taxon>
    </lineage>
</organism>
<dbReference type="PROSITE" id="PS01273">
    <property type="entry name" value="COA_TRANSF_1"/>
    <property type="match status" value="1"/>
</dbReference>
<dbReference type="Pfam" id="PF01144">
    <property type="entry name" value="CoA_trans"/>
    <property type="match status" value="1"/>
</dbReference>
<dbReference type="Proteomes" id="UP000284277">
    <property type="component" value="Unassembled WGS sequence"/>
</dbReference>
<evidence type="ECO:0000256" key="2">
    <source>
        <dbReference type="ARBA" id="ARBA00022679"/>
    </source>
</evidence>
<reference evidence="3 4" key="1">
    <citation type="submission" date="2016-08" db="EMBL/GenBank/DDBJ databases">
        <title>A new outlook on sporulation: Clostridium algidixylanolyticum.</title>
        <authorList>
            <person name="Poppleton D.I."/>
            <person name="Gribaldo S."/>
        </authorList>
    </citation>
    <scope>NUCLEOTIDE SEQUENCE [LARGE SCALE GENOMIC DNA]</scope>
    <source>
        <strain evidence="3 4">SPL73</strain>
    </source>
</reference>
<protein>
    <submittedName>
        <fullName evidence="3">Branched-chain amino acid dehydrogenase</fullName>
    </submittedName>
</protein>
<dbReference type="PANTHER" id="PTHR13707">
    <property type="entry name" value="KETOACID-COENZYME A TRANSFERASE"/>
    <property type="match status" value="1"/>
</dbReference>
<proteinExistence type="inferred from homology"/>
<dbReference type="GO" id="GO:0008410">
    <property type="term" value="F:CoA-transferase activity"/>
    <property type="evidence" value="ECO:0007669"/>
    <property type="project" value="InterPro"/>
</dbReference>
<dbReference type="NCBIfam" id="TIGR02429">
    <property type="entry name" value="pcaI_scoA_fam"/>
    <property type="match status" value="1"/>
</dbReference>
<dbReference type="SUPFAM" id="SSF100950">
    <property type="entry name" value="NagB/RpiA/CoA transferase-like"/>
    <property type="match status" value="1"/>
</dbReference>
<dbReference type="InterPro" id="IPR004163">
    <property type="entry name" value="CoA_transf_BS"/>
</dbReference>
<dbReference type="SMART" id="SM00882">
    <property type="entry name" value="CoA_trans"/>
    <property type="match status" value="1"/>
</dbReference>
<evidence type="ECO:0000256" key="1">
    <source>
        <dbReference type="ARBA" id="ARBA00005612"/>
    </source>
</evidence>
<evidence type="ECO:0000313" key="4">
    <source>
        <dbReference type="Proteomes" id="UP000284277"/>
    </source>
</evidence>
<name>A0A419T2U5_9FIRM</name>
<sequence length="219" mass="22853">MRKVSPQEAVASINDGAVVMIGGFMSNGTPEILIDALIEKNLKNLTIIANDGGTLDTGIGRLIKTGAVSRLIASHIGLNPLTGQFMNEGKMEVQLVPQGTLAEQIRAGGAGLGGILTPTGLGTEIEEGKQVIEVDGTNFVLEKPLKADFALIRASIADEKGNLFYRATTRNFNPMMATAAETVIAAAEEIVAAGDIQAESVATPGIFVDFLVGGEPYVD</sequence>
<gene>
    <name evidence="3" type="ORF">BET01_19055</name>
</gene>
<dbReference type="InterPro" id="IPR037171">
    <property type="entry name" value="NagB/RpiA_transferase-like"/>
</dbReference>
<keyword evidence="2" id="KW-0808">Transferase</keyword>
<dbReference type="RefSeq" id="WP_120196773.1">
    <property type="nucleotide sequence ID" value="NZ_MCIA01000015.1"/>
</dbReference>
<dbReference type="Gene3D" id="3.40.1080.10">
    <property type="entry name" value="Glutaconate Coenzyme A-transferase"/>
    <property type="match status" value="1"/>
</dbReference>
<evidence type="ECO:0000313" key="3">
    <source>
        <dbReference type="EMBL" id="RKD31870.1"/>
    </source>
</evidence>
<accession>A0A419T2U5</accession>
<dbReference type="AlphaFoldDB" id="A0A419T2U5"/>
<keyword evidence="4" id="KW-1185">Reference proteome</keyword>
<dbReference type="OrthoDB" id="9777193at2"/>
<dbReference type="InterPro" id="IPR012792">
    <property type="entry name" value="3-oxoacid_CoA-transf_A"/>
</dbReference>
<dbReference type="PANTHER" id="PTHR13707:SF60">
    <property type="entry name" value="ACETATE COA-TRANSFERASE SUBUNIT ALPHA"/>
    <property type="match status" value="1"/>
</dbReference>
<dbReference type="InterPro" id="IPR004165">
    <property type="entry name" value="CoA_trans_fam_I"/>
</dbReference>
<comment type="caution">
    <text evidence="3">The sequence shown here is derived from an EMBL/GenBank/DDBJ whole genome shotgun (WGS) entry which is preliminary data.</text>
</comment>
<comment type="similarity">
    <text evidence="1">Belongs to the 3-oxoacid CoA-transferase subunit A family.</text>
</comment>